<reference evidence="9 10" key="1">
    <citation type="submission" date="2018-04" db="EMBL/GenBank/DDBJ databases">
        <title>Genomic Encyclopedia of Type Strains, Phase IV (KMG-IV): sequencing the most valuable type-strain genomes for metagenomic binning, comparative biology and taxonomic classification.</title>
        <authorList>
            <person name="Goeker M."/>
        </authorList>
    </citation>
    <scope>NUCLEOTIDE SEQUENCE [LARGE SCALE GENOMIC DNA]</scope>
    <source>
        <strain evidence="9 10">DSM 10065</strain>
    </source>
</reference>
<keyword evidence="2" id="KW-1003">Cell membrane</keyword>
<dbReference type="InterPro" id="IPR004681">
    <property type="entry name" value="TRAP_DctM"/>
</dbReference>
<keyword evidence="4 7" id="KW-0812">Transmembrane</keyword>
<dbReference type="AlphaFoldDB" id="A0A2U1CPK9"/>
<evidence type="ECO:0000256" key="5">
    <source>
        <dbReference type="ARBA" id="ARBA00022989"/>
    </source>
</evidence>
<comment type="subunit">
    <text evidence="7">The complex comprises the extracytoplasmic solute receptor protein and the two transmembrane proteins.</text>
</comment>
<evidence type="ECO:0000313" key="9">
    <source>
        <dbReference type="EMBL" id="PVY67830.1"/>
    </source>
</evidence>
<keyword evidence="6 7" id="KW-0472">Membrane</keyword>
<feature type="transmembrane region" description="Helical" evidence="7">
    <location>
        <begin position="402"/>
        <end position="426"/>
    </location>
</feature>
<sequence length="427" mass="45425">MIVDVLVFFGLPLTLLILGAPIYAAIFASGLTALLLVPNAPIHAVQSVLFGSLNNFSLLAIPLFVLAGDLMAQGGLAKRLVSWALAGVGGVRGSLPLAAVASATTFGAMSGSASACLAAVGRIMYPDLRKAGYSEGYSGALLASTAVIGAVIPPSIPMIIYGVVAQQSIPDLFLAGVLPGLLIALVIGVYVWMKARHEKQNVLATGERPSFLRETKEASWSLAAPVVILGGIYGGIFTPTEAAGVAVIYSMLVSRYIYKELTWRDMWRITSESMYLVGRLIVIFAAAGLYAWALTVSGLAQKLGTTVTEWQLATWQLLLIFNVLMLIVGAFLDPPPALLILTPVFFPIFQAAGVDPIHLGLIMVVNLSMGMFTPPIGVNLFIANVLFKIDIGVLYRSVLPFVALYVAILMILTYVPEITLFALHAFK</sequence>
<feature type="transmembrane region" description="Helical" evidence="7">
    <location>
        <begin position="48"/>
        <end position="68"/>
    </location>
</feature>
<dbReference type="InterPro" id="IPR010656">
    <property type="entry name" value="DctM"/>
</dbReference>
<evidence type="ECO:0000256" key="6">
    <source>
        <dbReference type="ARBA" id="ARBA00023136"/>
    </source>
</evidence>
<evidence type="ECO:0000256" key="7">
    <source>
        <dbReference type="RuleBase" id="RU369079"/>
    </source>
</evidence>
<keyword evidence="7" id="KW-0813">Transport</keyword>
<feature type="transmembrane region" description="Helical" evidence="7">
    <location>
        <begin position="137"/>
        <end position="160"/>
    </location>
</feature>
<evidence type="ECO:0000256" key="1">
    <source>
        <dbReference type="ARBA" id="ARBA00004429"/>
    </source>
</evidence>
<comment type="function">
    <text evidence="7">Part of the tripartite ATP-independent periplasmic (TRAP) transport system.</text>
</comment>
<accession>A0A2U1CPK9</accession>
<keyword evidence="5 7" id="KW-1133">Transmembrane helix</keyword>
<dbReference type="GO" id="GO:0005886">
    <property type="term" value="C:plasma membrane"/>
    <property type="evidence" value="ECO:0007669"/>
    <property type="project" value="UniProtKB-SubCell"/>
</dbReference>
<dbReference type="Pfam" id="PF06808">
    <property type="entry name" value="DctM"/>
    <property type="match status" value="1"/>
</dbReference>
<feature type="transmembrane region" description="Helical" evidence="7">
    <location>
        <begin position="279"/>
        <end position="300"/>
    </location>
</feature>
<evidence type="ECO:0000256" key="3">
    <source>
        <dbReference type="ARBA" id="ARBA00022519"/>
    </source>
</evidence>
<feature type="transmembrane region" description="Helical" evidence="7">
    <location>
        <begin position="242"/>
        <end position="258"/>
    </location>
</feature>
<evidence type="ECO:0000256" key="4">
    <source>
        <dbReference type="ARBA" id="ARBA00022692"/>
    </source>
</evidence>
<comment type="subcellular location">
    <subcellularLocation>
        <location evidence="1 7">Cell inner membrane</location>
        <topology evidence="1 7">Multi-pass membrane protein</topology>
    </subcellularLocation>
</comment>
<protein>
    <recommendedName>
        <fullName evidence="7">TRAP transporter large permease protein</fullName>
    </recommendedName>
</protein>
<dbReference type="Proteomes" id="UP000246145">
    <property type="component" value="Unassembled WGS sequence"/>
</dbReference>
<feature type="transmembrane region" description="Helical" evidence="7">
    <location>
        <begin position="106"/>
        <end position="125"/>
    </location>
</feature>
<evidence type="ECO:0000259" key="8">
    <source>
        <dbReference type="Pfam" id="PF06808"/>
    </source>
</evidence>
<gene>
    <name evidence="9" type="ORF">C7440_0213</name>
</gene>
<dbReference type="EMBL" id="QEKO01000001">
    <property type="protein sequence ID" value="PVY67830.1"/>
    <property type="molecule type" value="Genomic_DNA"/>
</dbReference>
<feature type="domain" description="TRAP C4-dicarboxylate transport system permease DctM subunit" evidence="8">
    <location>
        <begin position="13"/>
        <end position="418"/>
    </location>
</feature>
<dbReference type="PANTHER" id="PTHR33362:SF5">
    <property type="entry name" value="C4-DICARBOXYLATE TRAP TRANSPORTER LARGE PERMEASE PROTEIN DCTM"/>
    <property type="match status" value="1"/>
</dbReference>
<name>A0A2U1CPK9_9BURK</name>
<comment type="caution">
    <text evidence="7">Lacks conserved residue(s) required for the propagation of feature annotation.</text>
</comment>
<feature type="transmembrane region" description="Helical" evidence="7">
    <location>
        <begin position="218"/>
        <end position="236"/>
    </location>
</feature>
<comment type="caution">
    <text evidence="9">The sequence shown here is derived from an EMBL/GenBank/DDBJ whole genome shotgun (WGS) entry which is preliminary data.</text>
</comment>
<proteinExistence type="inferred from homology"/>
<keyword evidence="10" id="KW-1185">Reference proteome</keyword>
<dbReference type="PANTHER" id="PTHR33362">
    <property type="entry name" value="SIALIC ACID TRAP TRANSPORTER PERMEASE PROTEIN SIAT-RELATED"/>
    <property type="match status" value="1"/>
</dbReference>
<feature type="transmembrane region" description="Helical" evidence="7">
    <location>
        <begin position="312"/>
        <end position="332"/>
    </location>
</feature>
<keyword evidence="3 7" id="KW-0997">Cell inner membrane</keyword>
<evidence type="ECO:0000313" key="10">
    <source>
        <dbReference type="Proteomes" id="UP000246145"/>
    </source>
</evidence>
<evidence type="ECO:0000256" key="2">
    <source>
        <dbReference type="ARBA" id="ARBA00022475"/>
    </source>
</evidence>
<feature type="transmembrane region" description="Helical" evidence="7">
    <location>
        <begin position="172"/>
        <end position="193"/>
    </location>
</feature>
<dbReference type="NCBIfam" id="TIGR00786">
    <property type="entry name" value="dctM"/>
    <property type="match status" value="1"/>
</dbReference>
<dbReference type="PIRSF" id="PIRSF006066">
    <property type="entry name" value="HI0050"/>
    <property type="match status" value="1"/>
</dbReference>
<dbReference type="GO" id="GO:0022857">
    <property type="term" value="F:transmembrane transporter activity"/>
    <property type="evidence" value="ECO:0007669"/>
    <property type="project" value="UniProtKB-UniRule"/>
</dbReference>
<dbReference type="RefSeq" id="WP_243410841.1">
    <property type="nucleotide sequence ID" value="NZ_JACCEX010000001.1"/>
</dbReference>
<organism evidence="9 10">
    <name type="scientific">Pusillimonas noertemannii</name>
    <dbReference type="NCBI Taxonomy" id="305977"/>
    <lineage>
        <taxon>Bacteria</taxon>
        <taxon>Pseudomonadati</taxon>
        <taxon>Pseudomonadota</taxon>
        <taxon>Betaproteobacteria</taxon>
        <taxon>Burkholderiales</taxon>
        <taxon>Alcaligenaceae</taxon>
        <taxon>Pusillimonas</taxon>
    </lineage>
</organism>
<comment type="similarity">
    <text evidence="7">Belongs to the TRAP transporter large permease family.</text>
</comment>